<evidence type="ECO:0008006" key="11">
    <source>
        <dbReference type="Google" id="ProtNLM"/>
    </source>
</evidence>
<keyword evidence="4 8" id="KW-0812">Transmembrane</keyword>
<comment type="similarity">
    <text evidence="2">Belongs to the DoxX family.</text>
</comment>
<evidence type="ECO:0000256" key="6">
    <source>
        <dbReference type="ARBA" id="ARBA00023136"/>
    </source>
</evidence>
<gene>
    <name evidence="9" type="ORF">RPIT_01480</name>
</gene>
<evidence type="ECO:0000256" key="3">
    <source>
        <dbReference type="ARBA" id="ARBA00022475"/>
    </source>
</evidence>
<evidence type="ECO:0000313" key="10">
    <source>
        <dbReference type="Proteomes" id="UP000188324"/>
    </source>
</evidence>
<feature type="compositionally biased region" description="Basic and acidic residues" evidence="7">
    <location>
        <begin position="196"/>
        <end position="205"/>
    </location>
</feature>
<organism evidence="9 10">
    <name type="scientific">Tessaracoccus flavus</name>
    <dbReference type="NCBI Taxonomy" id="1610493"/>
    <lineage>
        <taxon>Bacteria</taxon>
        <taxon>Bacillati</taxon>
        <taxon>Actinomycetota</taxon>
        <taxon>Actinomycetes</taxon>
        <taxon>Propionibacteriales</taxon>
        <taxon>Propionibacteriaceae</taxon>
        <taxon>Tessaracoccus</taxon>
    </lineage>
</organism>
<feature type="transmembrane region" description="Helical" evidence="8">
    <location>
        <begin position="392"/>
        <end position="416"/>
    </location>
</feature>
<feature type="compositionally biased region" description="Acidic residues" evidence="7">
    <location>
        <begin position="230"/>
        <end position="246"/>
    </location>
</feature>
<evidence type="ECO:0000256" key="7">
    <source>
        <dbReference type="SAM" id="MobiDB-lite"/>
    </source>
</evidence>
<evidence type="ECO:0000256" key="8">
    <source>
        <dbReference type="SAM" id="Phobius"/>
    </source>
</evidence>
<dbReference type="STRING" id="1610493.RPIT_01480"/>
<proteinExistence type="inferred from homology"/>
<dbReference type="GO" id="GO:0005886">
    <property type="term" value="C:plasma membrane"/>
    <property type="evidence" value="ECO:0007669"/>
    <property type="project" value="UniProtKB-SubCell"/>
</dbReference>
<dbReference type="InterPro" id="IPR032808">
    <property type="entry name" value="DoxX"/>
</dbReference>
<feature type="compositionally biased region" description="Polar residues" evidence="7">
    <location>
        <begin position="46"/>
        <end position="55"/>
    </location>
</feature>
<keyword evidence="10" id="KW-1185">Reference proteome</keyword>
<dbReference type="PANTHER" id="PTHR33452:SF1">
    <property type="entry name" value="INNER MEMBRANE PROTEIN YPHA-RELATED"/>
    <property type="match status" value="1"/>
</dbReference>
<dbReference type="Pfam" id="PF07681">
    <property type="entry name" value="DoxX"/>
    <property type="match status" value="1"/>
</dbReference>
<dbReference type="RefSeq" id="WP_077339850.1">
    <property type="nucleotide sequence ID" value="NZ_CP019605.1"/>
</dbReference>
<evidence type="ECO:0000313" key="9">
    <source>
        <dbReference type="EMBL" id="AQP43648.1"/>
    </source>
</evidence>
<sequence>MSNNDWVQEGTPRDAEWEAEQDDYGVPLEQWDDYAAEQAVPVPSPQADTDATVQPTAPEVFDGDETTGPMNDEPEPDNSGPADDASAEGEAVEFAGPGVYDEPVIANDLVSEGDPVAVASPQTADDLIDETVQRPVPAPDEESAADSWQRTDQDAGSIPAPVLADEHGEPVVGAEEAAADDHRDDADGWDQVDPAADDHLHDESTQHVAATAIPGDETADDAAWAAQEAGDIDEAPADSVAEDEQGVAEPAATDDGPHYEDDPDATAVHHLSPSEPSDPEVAAFGRPGHSDITPASVTPTGDGSLAAGAVGGAAVGSAAMAGLYRGESDETQILDAATARRTVEQERADEERIARELQAEREARASRLGMVATSDANATRDPRPIRRGVGPFGSFGLFVLRLVTALILGVVGYQVLNSIDATTDYLAQQPLIPEPRLVAWIVGFGLAAMAVLLVIGLAVRVVGFLIAAVAVASLVLLRWGQFSIFVENMEGFRGDHDLLLAAVGIALLSLGGGRFGIDGAVVKARETAREAKYS</sequence>
<feature type="transmembrane region" description="Helical" evidence="8">
    <location>
        <begin position="498"/>
        <end position="517"/>
    </location>
</feature>
<evidence type="ECO:0000256" key="2">
    <source>
        <dbReference type="ARBA" id="ARBA00006679"/>
    </source>
</evidence>
<dbReference type="PANTHER" id="PTHR33452">
    <property type="entry name" value="OXIDOREDUCTASE CATD-RELATED"/>
    <property type="match status" value="1"/>
</dbReference>
<evidence type="ECO:0000256" key="1">
    <source>
        <dbReference type="ARBA" id="ARBA00004651"/>
    </source>
</evidence>
<dbReference type="OrthoDB" id="3731535at2"/>
<accession>A0A1Q2CC09</accession>
<keyword evidence="6 8" id="KW-0472">Membrane</keyword>
<evidence type="ECO:0000256" key="5">
    <source>
        <dbReference type="ARBA" id="ARBA00022989"/>
    </source>
</evidence>
<keyword evidence="5 8" id="KW-1133">Transmembrane helix</keyword>
<feature type="region of interest" description="Disordered" evidence="7">
    <location>
        <begin position="1"/>
        <end position="300"/>
    </location>
</feature>
<comment type="subcellular location">
    <subcellularLocation>
        <location evidence="1">Cell membrane</location>
        <topology evidence="1">Multi-pass membrane protein</topology>
    </subcellularLocation>
</comment>
<dbReference type="Proteomes" id="UP000188324">
    <property type="component" value="Chromosome"/>
</dbReference>
<dbReference type="InterPro" id="IPR051907">
    <property type="entry name" value="DoxX-like_oxidoreductase"/>
</dbReference>
<name>A0A1Q2CC09_9ACTN</name>
<dbReference type="KEGG" id="tfl:RPIT_01480"/>
<keyword evidence="3" id="KW-1003">Cell membrane</keyword>
<dbReference type="EMBL" id="CP019605">
    <property type="protein sequence ID" value="AQP43648.1"/>
    <property type="molecule type" value="Genomic_DNA"/>
</dbReference>
<dbReference type="AlphaFoldDB" id="A0A1Q2CC09"/>
<feature type="transmembrane region" description="Helical" evidence="8">
    <location>
        <begin position="464"/>
        <end position="486"/>
    </location>
</feature>
<feature type="transmembrane region" description="Helical" evidence="8">
    <location>
        <begin position="437"/>
        <end position="458"/>
    </location>
</feature>
<evidence type="ECO:0000256" key="4">
    <source>
        <dbReference type="ARBA" id="ARBA00022692"/>
    </source>
</evidence>
<protein>
    <recommendedName>
        <fullName evidence="11">DoxX protein</fullName>
    </recommendedName>
</protein>
<reference evidence="9 10" key="1">
    <citation type="journal article" date="2016" name="Int. J. Syst. Evol. Microbiol.">
        <title>Tessaracoccus flavus sp. nov., isolated from the drainage system of a lindane-producing factory.</title>
        <authorList>
            <person name="Kumari R."/>
            <person name="Singh P."/>
            <person name="Schumann P."/>
            <person name="Lal R."/>
        </authorList>
    </citation>
    <scope>NUCLEOTIDE SEQUENCE [LARGE SCALE GENOMIC DNA]</scope>
    <source>
        <strain evidence="9 10">RP1T</strain>
    </source>
</reference>